<evidence type="ECO:0000313" key="4">
    <source>
        <dbReference type="Proteomes" id="UP000008220"/>
    </source>
</evidence>
<dbReference type="GO" id="GO:0016491">
    <property type="term" value="F:oxidoreductase activity"/>
    <property type="evidence" value="ECO:0007669"/>
    <property type="project" value="UniProtKB-KW"/>
</dbReference>
<dbReference type="Gene3D" id="3.50.50.60">
    <property type="entry name" value="FAD/NAD(P)-binding domain"/>
    <property type="match status" value="2"/>
</dbReference>
<accession>A0Q2U9</accession>
<dbReference type="KEGG" id="cno:NT01CX_0480"/>
<dbReference type="eggNOG" id="COG0446">
    <property type="taxonomic scope" value="Bacteria"/>
</dbReference>
<dbReference type="Pfam" id="PF07992">
    <property type="entry name" value="Pyr_redox_2"/>
    <property type="match status" value="1"/>
</dbReference>
<gene>
    <name evidence="3" type="ordered locus">NT01CX_0480</name>
</gene>
<dbReference type="PATRIC" id="fig|386415.7.peg.1988"/>
<evidence type="ECO:0000313" key="3">
    <source>
        <dbReference type="EMBL" id="ABK62477.1"/>
    </source>
</evidence>
<dbReference type="AlphaFoldDB" id="A0Q2U9"/>
<keyword evidence="4" id="KW-1185">Reference proteome</keyword>
<dbReference type="InterPro" id="IPR036188">
    <property type="entry name" value="FAD/NAD-bd_sf"/>
</dbReference>
<dbReference type="Proteomes" id="UP000008220">
    <property type="component" value="Chromosome"/>
</dbReference>
<evidence type="ECO:0000259" key="2">
    <source>
        <dbReference type="Pfam" id="PF07992"/>
    </source>
</evidence>
<dbReference type="InterPro" id="IPR051691">
    <property type="entry name" value="Metab_Enz_Cyan_OpOx_G3PDH"/>
</dbReference>
<dbReference type="HOGENOM" id="CLU_030705_0_0_9"/>
<dbReference type="PANTHER" id="PTHR42949">
    <property type="entry name" value="ANAEROBIC GLYCEROL-3-PHOSPHATE DEHYDROGENASE SUBUNIT B"/>
    <property type="match status" value="1"/>
</dbReference>
<protein>
    <submittedName>
        <fullName evidence="3">Sarcosine oxidase alpha subunit</fullName>
    </submittedName>
</protein>
<name>A0Q2U9_CLONN</name>
<feature type="domain" description="FAD/NAD(P)-binding" evidence="2">
    <location>
        <begin position="9"/>
        <end position="304"/>
    </location>
</feature>
<dbReference type="PRINTS" id="PR00469">
    <property type="entry name" value="PNDRDTASEII"/>
</dbReference>
<dbReference type="InterPro" id="IPR023753">
    <property type="entry name" value="FAD/NAD-binding_dom"/>
</dbReference>
<evidence type="ECO:0000256" key="1">
    <source>
        <dbReference type="ARBA" id="ARBA00023002"/>
    </source>
</evidence>
<reference evidence="3 4" key="1">
    <citation type="journal article" date="2006" name="Nat. Biotechnol.">
        <title>The genome and transcriptomes of the anti-tumor agent Clostridium novyi-NT.</title>
        <authorList>
            <person name="Bettegowda C."/>
            <person name="Huang X."/>
            <person name="Lin J."/>
            <person name="Cheong I."/>
            <person name="Kohli M."/>
            <person name="Szabo S.A."/>
            <person name="Zhang X."/>
            <person name="Diaz L.A. Jr."/>
            <person name="Velculescu V.E."/>
            <person name="Parmigiani G."/>
            <person name="Kinzler K.W."/>
            <person name="Vogelstein B."/>
            <person name="Zhou S."/>
        </authorList>
    </citation>
    <scope>NUCLEOTIDE SEQUENCE [LARGE SCALE GENOMIC DNA]</scope>
    <source>
        <strain evidence="3 4">NT</strain>
    </source>
</reference>
<keyword evidence="1" id="KW-0560">Oxidoreductase</keyword>
<proteinExistence type="predicted"/>
<dbReference type="PANTHER" id="PTHR42949:SF3">
    <property type="entry name" value="ANAEROBIC GLYCEROL-3-PHOSPHATE DEHYDROGENASE SUBUNIT B"/>
    <property type="match status" value="1"/>
</dbReference>
<dbReference type="STRING" id="386415.NT01CX_0480"/>
<dbReference type="EMBL" id="CP000382">
    <property type="protein sequence ID" value="ABK62477.1"/>
    <property type="molecule type" value="Genomic_DNA"/>
</dbReference>
<dbReference type="PRINTS" id="PR00368">
    <property type="entry name" value="FADPNR"/>
</dbReference>
<organism evidence="3 4">
    <name type="scientific">Clostridium novyi (strain NT)</name>
    <dbReference type="NCBI Taxonomy" id="386415"/>
    <lineage>
        <taxon>Bacteria</taxon>
        <taxon>Bacillati</taxon>
        <taxon>Bacillota</taxon>
        <taxon>Clostridia</taxon>
        <taxon>Eubacteriales</taxon>
        <taxon>Clostridiaceae</taxon>
        <taxon>Clostridium</taxon>
    </lineage>
</organism>
<sequence length="334" mass="36378">MEDVTVYQYDVVVIGGGTAGLSAAIKVKESGIDSILILEREDCLGGILNQCIHSGFGINVFNEELTGPEYAERFINKVKELGIEYRLNTCVFDFNDDKIVTAVSKEGIIKIKAKAIILAMGCREKPRGLINIAGRKSAGIFTAGCVQKFINLEGYMPGKDIVILGSGDLALRMAKRLKLEGANVKAIVEVLPYAEGKEELVKECMEDFKIPFIFSHTVTYVNGKERIDSIIISEVDNDRNIIKGTEKEIQCDTAVLSVGLIPDNEVAKKAGVDISVSTKGIRVNKYMETNIEGIFGCGNVVFNNNGIDDIACEGVKAGENVALYIKKQNEKPKG</sequence>
<dbReference type="SUPFAM" id="SSF51905">
    <property type="entry name" value="FAD/NAD(P)-binding domain"/>
    <property type="match status" value="1"/>
</dbReference>